<proteinExistence type="predicted"/>
<dbReference type="AlphaFoldDB" id="A0A1I7WLA4"/>
<feature type="domain" description="Putative zinc-finger" evidence="3">
    <location>
        <begin position="230"/>
        <end position="248"/>
    </location>
</feature>
<keyword evidence="2" id="KW-1133">Transmembrane helix</keyword>
<organism evidence="4 5">
    <name type="scientific">Heterorhabditis bacteriophora</name>
    <name type="common">Entomopathogenic nematode worm</name>
    <dbReference type="NCBI Taxonomy" id="37862"/>
    <lineage>
        <taxon>Eukaryota</taxon>
        <taxon>Metazoa</taxon>
        <taxon>Ecdysozoa</taxon>
        <taxon>Nematoda</taxon>
        <taxon>Chromadorea</taxon>
        <taxon>Rhabditida</taxon>
        <taxon>Rhabditina</taxon>
        <taxon>Rhabditomorpha</taxon>
        <taxon>Strongyloidea</taxon>
        <taxon>Heterorhabditidae</taxon>
        <taxon>Heterorhabditis</taxon>
    </lineage>
</organism>
<keyword evidence="4" id="KW-1185">Reference proteome</keyword>
<dbReference type="GO" id="GO:0005634">
    <property type="term" value="C:nucleus"/>
    <property type="evidence" value="ECO:0007669"/>
    <property type="project" value="TreeGrafter"/>
</dbReference>
<evidence type="ECO:0000313" key="4">
    <source>
        <dbReference type="Proteomes" id="UP000095283"/>
    </source>
</evidence>
<evidence type="ECO:0000256" key="2">
    <source>
        <dbReference type="SAM" id="Phobius"/>
    </source>
</evidence>
<feature type="transmembrane region" description="Helical" evidence="2">
    <location>
        <begin position="275"/>
        <end position="294"/>
    </location>
</feature>
<keyword evidence="2" id="KW-0812">Transmembrane</keyword>
<evidence type="ECO:0000259" key="3">
    <source>
        <dbReference type="Pfam" id="PF10650"/>
    </source>
</evidence>
<reference evidence="5" key="1">
    <citation type="submission" date="2016-11" db="UniProtKB">
        <authorList>
            <consortium name="WormBaseParasite"/>
        </authorList>
    </citation>
    <scope>IDENTIFICATION</scope>
</reference>
<name>A0A1I7WLA4_HETBA</name>
<dbReference type="PANTHER" id="PTHR21563:SF3">
    <property type="entry name" value="ZINC FINGER C3H1 DOMAIN-CONTAINING PROTEIN"/>
    <property type="match status" value="1"/>
</dbReference>
<dbReference type="WBParaSite" id="Hba_05838">
    <property type="protein sequence ID" value="Hba_05838"/>
    <property type="gene ID" value="Hba_05838"/>
</dbReference>
<evidence type="ECO:0000313" key="5">
    <source>
        <dbReference type="WBParaSite" id="Hba_05838"/>
    </source>
</evidence>
<accession>A0A1I7WLA4</accession>
<dbReference type="Pfam" id="PF10650">
    <property type="entry name" value="zf-C3H1"/>
    <property type="match status" value="1"/>
</dbReference>
<evidence type="ECO:0000256" key="1">
    <source>
        <dbReference type="SAM" id="MobiDB-lite"/>
    </source>
</evidence>
<dbReference type="InterPro" id="IPR019607">
    <property type="entry name" value="Putative_zinc-finger_domain"/>
</dbReference>
<keyword evidence="2" id="KW-0472">Membrane</keyword>
<dbReference type="Proteomes" id="UP000095283">
    <property type="component" value="Unplaced"/>
</dbReference>
<feature type="region of interest" description="Disordered" evidence="1">
    <location>
        <begin position="37"/>
        <end position="56"/>
    </location>
</feature>
<dbReference type="PANTHER" id="PTHR21563">
    <property type="entry name" value="ZINC FINGER C3H1 DOMAIN-CONTAINING PROTEIN"/>
    <property type="match status" value="1"/>
</dbReference>
<dbReference type="GO" id="GO:0000178">
    <property type="term" value="C:exosome (RNase complex)"/>
    <property type="evidence" value="ECO:0007669"/>
    <property type="project" value="TreeGrafter"/>
</dbReference>
<sequence length="337" mass="39334">MEPFKPTFRRVNDLSLRIANSNLMVSLLHERKIENPRDTDINERNAPTDDGHHKECVGDTYQMEDDSSMDEEEMRRKLLERMRRMKEKKVMSGNTIPIEVNSKIHYYLSSEKSCNSIQEKIKDITFYERNEDLRTEENTAVEKDNGANYRMEEIINRKRNEDTEENMNNVRINAATDSTDSDEDTDSGIERVSEGDPLLSFASFRLCRGFPLRLLTHVGVTNNLDPLLPLCPFELMGKCKDVICEWQHAHDYRMSDRDILAMVLQYAPEIAEPRLTGLSAIWLYFPIIFPILYFRQKLQNYSFLTSYVDNSKSLCECGSLLVRAKTFRVIKSDAYFY</sequence>
<dbReference type="InterPro" id="IPR039278">
    <property type="entry name" value="Red1"/>
</dbReference>
<protein>
    <submittedName>
        <fullName evidence="5">Zf-C3H1 domain-containing protein</fullName>
    </submittedName>
</protein>